<dbReference type="Proteomes" id="UP000327157">
    <property type="component" value="Unassembled WGS sequence"/>
</dbReference>
<comment type="similarity">
    <text evidence="1">Belongs to the MLP family.</text>
</comment>
<dbReference type="CDD" id="cd07816">
    <property type="entry name" value="Bet_v1-like"/>
    <property type="match status" value="1"/>
</dbReference>
<evidence type="ECO:0000256" key="1">
    <source>
        <dbReference type="ARBA" id="ARBA00038242"/>
    </source>
</evidence>
<organism evidence="3 4">
    <name type="scientific">Pyrus ussuriensis x Pyrus communis</name>
    <dbReference type="NCBI Taxonomy" id="2448454"/>
    <lineage>
        <taxon>Eukaryota</taxon>
        <taxon>Viridiplantae</taxon>
        <taxon>Streptophyta</taxon>
        <taxon>Embryophyta</taxon>
        <taxon>Tracheophyta</taxon>
        <taxon>Spermatophyta</taxon>
        <taxon>Magnoliopsida</taxon>
        <taxon>eudicotyledons</taxon>
        <taxon>Gunneridae</taxon>
        <taxon>Pentapetalae</taxon>
        <taxon>rosids</taxon>
        <taxon>fabids</taxon>
        <taxon>Rosales</taxon>
        <taxon>Rosaceae</taxon>
        <taxon>Amygdaloideae</taxon>
        <taxon>Maleae</taxon>
        <taxon>Pyrus</taxon>
    </lineage>
</organism>
<sequence length="139" mass="15986">MALRKVENEIEIKAPTEKFYYIFKRQAHHVPNISSGNWETHGSVKSWNYSVGDGVGVFKEKVEFNDENKSITMNGLEGDVFQYYKSIKPVYQFTQKDEGNIAKLSIEYEKLTEDVAAPDKYVDLMVNVVKDLDAHFIKA</sequence>
<evidence type="ECO:0000259" key="2">
    <source>
        <dbReference type="SMART" id="SM01037"/>
    </source>
</evidence>
<dbReference type="InterPro" id="IPR000916">
    <property type="entry name" value="Bet_v_I/MLP"/>
</dbReference>
<dbReference type="SMART" id="SM01037">
    <property type="entry name" value="Bet_v_1"/>
    <property type="match status" value="1"/>
</dbReference>
<feature type="domain" description="Bet v I/Major latex protein" evidence="2">
    <location>
        <begin position="1"/>
        <end position="139"/>
    </location>
</feature>
<dbReference type="AlphaFoldDB" id="A0A5N5GWN0"/>
<comment type="caution">
    <text evidence="3">The sequence shown here is derived from an EMBL/GenBank/DDBJ whole genome shotgun (WGS) entry which is preliminary data.</text>
</comment>
<dbReference type="PANTHER" id="PTHR31338:SF20">
    <property type="entry name" value="BET V I_MAJOR LATEX PROTEIN DOMAIN-CONTAINING PROTEIN"/>
    <property type="match status" value="1"/>
</dbReference>
<dbReference type="GO" id="GO:0006952">
    <property type="term" value="P:defense response"/>
    <property type="evidence" value="ECO:0007669"/>
    <property type="project" value="InterPro"/>
</dbReference>
<reference evidence="3 4" key="2">
    <citation type="submission" date="2019-11" db="EMBL/GenBank/DDBJ databases">
        <title>A de novo genome assembly of a pear dwarfing rootstock.</title>
        <authorList>
            <person name="Wang F."/>
            <person name="Wang J."/>
            <person name="Li S."/>
            <person name="Zhang Y."/>
            <person name="Fang M."/>
            <person name="Ma L."/>
            <person name="Zhao Y."/>
            <person name="Jiang S."/>
        </authorList>
    </citation>
    <scope>NUCLEOTIDE SEQUENCE [LARGE SCALE GENOMIC DNA]</scope>
    <source>
        <strain evidence="3">S2</strain>
        <tissue evidence="3">Leaf</tissue>
    </source>
</reference>
<proteinExistence type="inferred from homology"/>
<name>A0A5N5GWN0_9ROSA</name>
<reference evidence="3 4" key="1">
    <citation type="submission" date="2019-09" db="EMBL/GenBank/DDBJ databases">
        <authorList>
            <person name="Ou C."/>
        </authorList>
    </citation>
    <scope>NUCLEOTIDE SEQUENCE [LARGE SCALE GENOMIC DNA]</scope>
    <source>
        <strain evidence="3">S2</strain>
        <tissue evidence="3">Leaf</tissue>
    </source>
</reference>
<dbReference type="Gene3D" id="3.30.530.20">
    <property type="match status" value="1"/>
</dbReference>
<dbReference type="SUPFAM" id="SSF55961">
    <property type="entry name" value="Bet v1-like"/>
    <property type="match status" value="1"/>
</dbReference>
<gene>
    <name evidence="3" type="ORF">D8674_036986</name>
</gene>
<dbReference type="Pfam" id="PF00407">
    <property type="entry name" value="Bet_v_1"/>
    <property type="match status" value="1"/>
</dbReference>
<dbReference type="PANTHER" id="PTHR31338">
    <property type="entry name" value="POLYKETIDE CYCLASE/DEHYDRASE AND LIPID TRANSPORT SUPERFAMILY PROTEIN"/>
    <property type="match status" value="1"/>
</dbReference>
<dbReference type="EMBL" id="SMOL01000361">
    <property type="protein sequence ID" value="KAB2620026.1"/>
    <property type="molecule type" value="Genomic_DNA"/>
</dbReference>
<evidence type="ECO:0000313" key="3">
    <source>
        <dbReference type="EMBL" id="KAB2620026.1"/>
    </source>
</evidence>
<protein>
    <submittedName>
        <fullName evidence="3">MLP-like protein 28</fullName>
    </submittedName>
</protein>
<keyword evidence="4" id="KW-1185">Reference proteome</keyword>
<dbReference type="OrthoDB" id="1072116at2759"/>
<evidence type="ECO:0000313" key="4">
    <source>
        <dbReference type="Proteomes" id="UP000327157"/>
    </source>
</evidence>
<accession>A0A5N5GWN0</accession>
<dbReference type="InterPro" id="IPR052006">
    <property type="entry name" value="MLP-like"/>
</dbReference>
<dbReference type="InterPro" id="IPR023393">
    <property type="entry name" value="START-like_dom_sf"/>
</dbReference>